<dbReference type="InterPro" id="IPR006680">
    <property type="entry name" value="Amidohydro-rel"/>
</dbReference>
<feature type="signal peptide" evidence="1">
    <location>
        <begin position="1"/>
        <end position="19"/>
    </location>
</feature>
<gene>
    <name evidence="3" type="ORF">LQ567_24005</name>
</gene>
<dbReference type="Gene3D" id="3.20.20.140">
    <property type="entry name" value="Metal-dependent hydrolases"/>
    <property type="match status" value="2"/>
</dbReference>
<dbReference type="InterPro" id="IPR032466">
    <property type="entry name" value="Metal_Hydrolase"/>
</dbReference>
<proteinExistence type="predicted"/>
<evidence type="ECO:0000256" key="1">
    <source>
        <dbReference type="SAM" id="SignalP"/>
    </source>
</evidence>
<dbReference type="RefSeq" id="WP_231008456.1">
    <property type="nucleotide sequence ID" value="NZ_JAJNEC010000007.1"/>
</dbReference>
<reference evidence="3 4" key="1">
    <citation type="submission" date="2021-11" db="EMBL/GenBank/DDBJ databases">
        <title>Genomic of Niabella pedocola.</title>
        <authorList>
            <person name="Wu T."/>
        </authorList>
    </citation>
    <scope>NUCLEOTIDE SEQUENCE [LARGE SCALE GENOMIC DNA]</scope>
    <source>
        <strain evidence="3 4">JCM 31011</strain>
    </source>
</reference>
<keyword evidence="4" id="KW-1185">Reference proteome</keyword>
<dbReference type="InterPro" id="IPR051781">
    <property type="entry name" value="Metallo-dep_Hydrolase"/>
</dbReference>
<dbReference type="PANTHER" id="PTHR43135:SF3">
    <property type="entry name" value="ALPHA-D-RIBOSE 1-METHYLPHOSPHONATE 5-TRIPHOSPHATE DIPHOSPHATASE"/>
    <property type="match status" value="1"/>
</dbReference>
<feature type="domain" description="Amidohydrolase-related" evidence="2">
    <location>
        <begin position="854"/>
        <end position="940"/>
    </location>
</feature>
<feature type="domain" description="Amidohydrolase-related" evidence="2">
    <location>
        <begin position="359"/>
        <end position="406"/>
    </location>
</feature>
<dbReference type="InterPro" id="IPR011059">
    <property type="entry name" value="Metal-dep_hydrolase_composite"/>
</dbReference>
<name>A0ABS8PYI2_9BACT</name>
<comment type="caution">
    <text evidence="3">The sequence shown here is derived from an EMBL/GenBank/DDBJ whole genome shotgun (WGS) entry which is preliminary data.</text>
</comment>
<dbReference type="Pfam" id="PF01979">
    <property type="entry name" value="Amidohydro_1"/>
    <property type="match status" value="2"/>
</dbReference>
<protein>
    <submittedName>
        <fullName evidence="3">Amidohydrolase family protein</fullName>
    </submittedName>
</protein>
<accession>A0ABS8PYI2</accession>
<dbReference type="EMBL" id="JAJNEC010000007">
    <property type="protein sequence ID" value="MCD2425869.1"/>
    <property type="molecule type" value="Genomic_DNA"/>
</dbReference>
<organism evidence="3 4">
    <name type="scientific">Niabella pedocola</name>
    <dbReference type="NCBI Taxonomy" id="1752077"/>
    <lineage>
        <taxon>Bacteria</taxon>
        <taxon>Pseudomonadati</taxon>
        <taxon>Bacteroidota</taxon>
        <taxon>Chitinophagia</taxon>
        <taxon>Chitinophagales</taxon>
        <taxon>Chitinophagaceae</taxon>
        <taxon>Niabella</taxon>
    </lineage>
</organism>
<keyword evidence="1" id="KW-0732">Signal</keyword>
<dbReference type="SUPFAM" id="SSF51338">
    <property type="entry name" value="Composite domain of metallo-dependent hydrolases"/>
    <property type="match status" value="2"/>
</dbReference>
<dbReference type="Gene3D" id="2.30.40.10">
    <property type="entry name" value="Urease, subunit C, domain 1"/>
    <property type="match status" value="1"/>
</dbReference>
<evidence type="ECO:0000313" key="4">
    <source>
        <dbReference type="Proteomes" id="UP001199816"/>
    </source>
</evidence>
<evidence type="ECO:0000313" key="3">
    <source>
        <dbReference type="EMBL" id="MCD2425869.1"/>
    </source>
</evidence>
<dbReference type="SUPFAM" id="SSF51556">
    <property type="entry name" value="Metallo-dependent hydrolases"/>
    <property type="match status" value="1"/>
</dbReference>
<feature type="chain" id="PRO_5045286875" evidence="1">
    <location>
        <begin position="20"/>
        <end position="1016"/>
    </location>
</feature>
<dbReference type="PANTHER" id="PTHR43135">
    <property type="entry name" value="ALPHA-D-RIBOSE 1-METHYLPHOSPHONATE 5-TRIPHOSPHATE DIPHOSPHATASE"/>
    <property type="match status" value="1"/>
</dbReference>
<dbReference type="Proteomes" id="UP001199816">
    <property type="component" value="Unassembled WGS sequence"/>
</dbReference>
<dbReference type="CDD" id="cd01309">
    <property type="entry name" value="Met_dep_hydrolase_C"/>
    <property type="match status" value="1"/>
</dbReference>
<sequence>MKKLLLLPVSWLLSLAATGQTTFPVNGVADPRSGYYAFINATIIKDPATTLQKATLIIKEGKVVSVGNSAPPADAVVIDCKGKFIYPSLIDIYSDYGVSASQRPSDPFDYTAPQQFGSATKGAYSWNQAIKSETNAADLFGTDDGKAQPLRELGFGTVLSHYKDGIARGTGVVATLSAKKENLVIIKERAAAFYSFNKGSSRQSYPSSTMGAVALLRQNYLDAQWYKTRPAKEGINKTLEAWNEQQALPQIFETTDKWAGLRADQVGDEFGVQYIIKGGGNEYQRIQEIAATKAPYILSLNFPDAQKVEDPADARFIAWKDLAHWELAPTNPAAFEKQKIPFALTAADLKDLKTFWPNLRKALLAGLSAKTALEALTTTPATFLKIADRVGRLEPGYLANFLITNGELFAEKTTVLENWIQGERYDINAKNSTELKGQYALRVTGAGGVTDYQLEVKSNSLATVKANEPLTTKFSADGNLVSLSFSLKPTTKVIGTGQKDSVFENKQAGALIRLSGVNYGDSWQGVGANEKGLPVSWMATLTKETAAGKDSARQVWEQPEARVVYPFSSYGNARLPEQETILIKSATVWTNEAGGKQEQTDVLVKNGKIAQIGKGLAAAGARVIDGTGKHLTPGIIDEHSHIAVFSINEGAQSVTSEVRIGDNLNPEDINIYRQLSGGVTTSQILHGSANTIGGQSQLIKLRWGTDAEGLKFKGADPFIKFALGENVKRTTVTQGNNRFPDTRMGVSEVLNDAFQRARDYEKALKSGDKTVRRDLELDALVEILNHKRFITCHSYVQSEILSLIHIAEKYGFKVNTFTHILEGYKVADRIRQHGANVSTFSDWWAYKTEVQDAIPYNAALMQQLGLNVCINSDDAEMARRLNQEAAKTIKYGDVSEEDALKMVTLNPAKALHIDNRVGSIKVGKDADLVLWSDDPLSIYARAMYTLVDGTIYFNREQDRESRVQAAAERNRLLQKMLSAGKNGAPTVPAKPTAQVVLHCEEHEQTTGVLDVDAFDL</sequence>
<evidence type="ECO:0000259" key="2">
    <source>
        <dbReference type="Pfam" id="PF01979"/>
    </source>
</evidence>